<evidence type="ECO:0000313" key="3">
    <source>
        <dbReference type="Proteomes" id="UP000317155"/>
    </source>
</evidence>
<feature type="transmembrane region" description="Helical" evidence="1">
    <location>
        <begin position="25"/>
        <end position="42"/>
    </location>
</feature>
<evidence type="ECO:0000313" key="2">
    <source>
        <dbReference type="EMBL" id="TRO78498.1"/>
    </source>
</evidence>
<accession>A0A550J5J7</accession>
<dbReference type="EMBL" id="VJVV01000017">
    <property type="protein sequence ID" value="TRO78498.1"/>
    <property type="molecule type" value="Genomic_DNA"/>
</dbReference>
<keyword evidence="3" id="KW-1185">Reference proteome</keyword>
<comment type="caution">
    <text evidence="2">The sequence shown here is derived from an EMBL/GenBank/DDBJ whole genome shotgun (WGS) entry which is preliminary data.</text>
</comment>
<gene>
    <name evidence="2" type="ORF">FL622_16125</name>
</gene>
<keyword evidence="1" id="KW-0472">Membrane</keyword>
<keyword evidence="1" id="KW-1133">Transmembrane helix</keyword>
<organism evidence="2 3">
    <name type="scientific">Trichloromonas acetexigens</name>
    <dbReference type="NCBI Taxonomy" id="38815"/>
    <lineage>
        <taxon>Bacteria</taxon>
        <taxon>Pseudomonadati</taxon>
        <taxon>Thermodesulfobacteriota</taxon>
        <taxon>Desulfuromonadia</taxon>
        <taxon>Desulfuromonadales</taxon>
        <taxon>Trichloromonadaceae</taxon>
        <taxon>Trichloromonas</taxon>
    </lineage>
</organism>
<sequence length="88" mass="10494">MLPDKKQPKEWDWFDHPRNIKRLRIGFYVVLALLVLPDFFLHKHTLFSSMEGWPGFYALFGFIACVAIILVSKGLGYLLKRKEDYYER</sequence>
<proteinExistence type="predicted"/>
<dbReference type="AlphaFoldDB" id="A0A550J5J7"/>
<reference evidence="2 3" key="1">
    <citation type="submission" date="2019-07" db="EMBL/GenBank/DDBJ databases">
        <title>Insights of Desulfuromonas acetexigens electromicrobiology.</title>
        <authorList>
            <person name="Katuri K."/>
            <person name="Sapireddy V."/>
            <person name="Shaw D.R."/>
            <person name="Saikaly P."/>
        </authorList>
    </citation>
    <scope>NUCLEOTIDE SEQUENCE [LARGE SCALE GENOMIC DNA]</scope>
    <source>
        <strain evidence="2 3">2873</strain>
    </source>
</reference>
<dbReference type="Proteomes" id="UP000317155">
    <property type="component" value="Unassembled WGS sequence"/>
</dbReference>
<evidence type="ECO:0000256" key="1">
    <source>
        <dbReference type="SAM" id="Phobius"/>
    </source>
</evidence>
<protein>
    <submittedName>
        <fullName evidence="2">Uncharacterized protein</fullName>
    </submittedName>
</protein>
<dbReference type="RefSeq" id="WP_092055014.1">
    <property type="nucleotide sequence ID" value="NZ_FOJJ01000009.1"/>
</dbReference>
<feature type="transmembrane region" description="Helical" evidence="1">
    <location>
        <begin position="54"/>
        <end position="79"/>
    </location>
</feature>
<dbReference type="OrthoDB" id="282116at2"/>
<keyword evidence="1" id="KW-0812">Transmembrane</keyword>
<name>A0A550J5J7_9BACT</name>